<dbReference type="GO" id="GO:0051536">
    <property type="term" value="F:iron-sulfur cluster binding"/>
    <property type="evidence" value="ECO:0007669"/>
    <property type="project" value="UniProtKB-KW"/>
</dbReference>
<dbReference type="EC" id="1.2.7.12" evidence="7"/>
<dbReference type="CDD" id="cd02761">
    <property type="entry name" value="MopB_FmdB-FwdB"/>
    <property type="match status" value="1"/>
</dbReference>
<dbReference type="GO" id="GO:0046872">
    <property type="term" value="F:metal ion binding"/>
    <property type="evidence" value="ECO:0007669"/>
    <property type="project" value="UniProtKB-KW"/>
</dbReference>
<evidence type="ECO:0000313" key="8">
    <source>
        <dbReference type="Proteomes" id="UP001529235"/>
    </source>
</evidence>
<gene>
    <name evidence="7" type="ORF">QPL79_07735</name>
</gene>
<dbReference type="SUPFAM" id="SSF50692">
    <property type="entry name" value="ADC-like"/>
    <property type="match status" value="1"/>
</dbReference>
<dbReference type="Gene3D" id="3.40.228.10">
    <property type="entry name" value="Dimethylsulfoxide Reductase, domain 2"/>
    <property type="match status" value="2"/>
</dbReference>
<dbReference type="SUPFAM" id="SSF53706">
    <property type="entry name" value="Formate dehydrogenase/DMSO reductase, domains 1-3"/>
    <property type="match status" value="1"/>
</dbReference>
<organism evidence="7 8">
    <name type="scientific">Ignisphaera cupida</name>
    <dbReference type="NCBI Taxonomy" id="3050454"/>
    <lineage>
        <taxon>Archaea</taxon>
        <taxon>Thermoproteota</taxon>
        <taxon>Thermoprotei</taxon>
        <taxon>Desulfurococcales</taxon>
        <taxon>Desulfurococcaceae</taxon>
        <taxon>Ignisphaera</taxon>
    </lineage>
</organism>
<comment type="caution">
    <text evidence="7">The sequence shown here is derived from an EMBL/GenBank/DDBJ whole genome shotgun (WGS) entry which is preliminary data.</text>
</comment>
<dbReference type="RefSeq" id="WP_285274236.1">
    <property type="nucleotide sequence ID" value="NZ_JASNVW010000005.1"/>
</dbReference>
<evidence type="ECO:0000256" key="3">
    <source>
        <dbReference type="ARBA" id="ARBA00023004"/>
    </source>
</evidence>
<keyword evidence="8" id="KW-1185">Reference proteome</keyword>
<dbReference type="PANTHER" id="PTHR43105:SF14">
    <property type="entry name" value="FORMATE DEHYDROGENASE H"/>
    <property type="match status" value="1"/>
</dbReference>
<dbReference type="AlphaFoldDB" id="A0ABD4Z9L5"/>
<keyword evidence="3" id="KW-0408">Iron</keyword>
<dbReference type="InterPro" id="IPR016457">
    <property type="entry name" value="Formylmethanofuran_DH_bsu"/>
</dbReference>
<proteinExistence type="predicted"/>
<accession>A0ABD4Z9L5</accession>
<dbReference type="Pfam" id="PF01568">
    <property type="entry name" value="Molydop_binding"/>
    <property type="match status" value="1"/>
</dbReference>
<dbReference type="InterPro" id="IPR009010">
    <property type="entry name" value="Asp_de-COase-like_dom_sf"/>
</dbReference>
<dbReference type="GO" id="GO:0018493">
    <property type="term" value="F:formylmethanofuran dehydrogenase activity"/>
    <property type="evidence" value="ECO:0007669"/>
    <property type="project" value="UniProtKB-EC"/>
</dbReference>
<dbReference type="EMBL" id="JASNVW010000005">
    <property type="protein sequence ID" value="MDK6029253.1"/>
    <property type="molecule type" value="Genomic_DNA"/>
</dbReference>
<evidence type="ECO:0000256" key="2">
    <source>
        <dbReference type="ARBA" id="ARBA00023002"/>
    </source>
</evidence>
<dbReference type="Proteomes" id="UP001529235">
    <property type="component" value="Unassembled WGS sequence"/>
</dbReference>
<keyword evidence="1" id="KW-0479">Metal-binding</keyword>
<dbReference type="InterPro" id="IPR050123">
    <property type="entry name" value="Prok_molybdopt-oxidoreductase"/>
</dbReference>
<keyword evidence="2 7" id="KW-0560">Oxidoreductase</keyword>
<evidence type="ECO:0000259" key="6">
    <source>
        <dbReference type="Pfam" id="PF01568"/>
    </source>
</evidence>
<feature type="domain" description="Molybdopterin oxidoreductase" evidence="5">
    <location>
        <begin position="191"/>
        <end position="550"/>
    </location>
</feature>
<evidence type="ECO:0000313" key="7">
    <source>
        <dbReference type="EMBL" id="MDK6029253.1"/>
    </source>
</evidence>
<protein>
    <submittedName>
        <fullName evidence="7">Formylmethanofuran dehydrogenase subunit B</fullName>
        <ecNumber evidence="7">1.2.7.12</ecNumber>
    </submittedName>
</protein>
<name>A0ABD4Z9L5_9CREN</name>
<sequence length="575" mass="63411">MQKTFVLVTGRSIAQGMWMESEGKWSSKYGDAVAYAEMNPEDIKTLGVKDLVKIVTDHGSVVLPVKASEKVGKGSIFIPMGPWANFVVDSDTDGTGIPYFKSTKARVEPAQEPKTTLQEILKSLGAKVPEVPMIDLEVKSGEKRVVKNVTCPFCGDLCDYLTIEVDGTRIVRNVGGCSISIAKFLNYHKHRILKPYVRDGNRFVESDLENAIEKAAKILVNSKYPLIYGLSNTCVEAIDVAVEIAEILHGAIDNTSVVCHGPTILAAQEVGTVTPTFAPVLHLADVIVFWGSNPREAHQNHIARLITSKGRFVEGRKQRKIIVIDVRKTMSAELADIFIQVEPGKDLELLTALRMAIRDLEIEAPTVAGVPREKILELAEILRTARYGVIFFGMGLTQNDARYKNIEMAIKLVQELNEWTKWVLLPMRGHYNVTGANHVLLWNTGYPYSVDFARGFPRMFVGVTSATDLLANGDVDAALIIASDPAAHFPRKAVEHLSKIPVIVVDAKWSLTTSFADIVIPVGLTGIECEGTAYRMDGVPIYMRKVLDPPQGVLCDKNVLEMLLEKIKEFKGLAK</sequence>
<evidence type="ECO:0000259" key="5">
    <source>
        <dbReference type="Pfam" id="PF00384"/>
    </source>
</evidence>
<dbReference type="PANTHER" id="PTHR43105">
    <property type="entry name" value="RESPIRATORY NITRATE REDUCTASE"/>
    <property type="match status" value="1"/>
</dbReference>
<evidence type="ECO:0000256" key="1">
    <source>
        <dbReference type="ARBA" id="ARBA00022723"/>
    </source>
</evidence>
<dbReference type="Gene3D" id="3.40.50.740">
    <property type="match status" value="1"/>
</dbReference>
<feature type="domain" description="Molybdopterin dinucleotide-binding" evidence="6">
    <location>
        <begin position="5"/>
        <end position="103"/>
    </location>
</feature>
<dbReference type="NCBIfam" id="TIGR03129">
    <property type="entry name" value="one_C_dehyd_B"/>
    <property type="match status" value="1"/>
</dbReference>
<reference evidence="7 8" key="1">
    <citation type="submission" date="2023-05" db="EMBL/GenBank/DDBJ databases">
        <title>A new hyperthermophilic archaea 'Ignisphaera cupida' sp. nov. and description of the family 'Ignisphaeraceae' fam. nov.</title>
        <authorList>
            <person name="Podosokorskaya O.A."/>
            <person name="Elcheninov A.G."/>
            <person name="Klukina A."/>
            <person name="Merkel A.Y."/>
        </authorList>
    </citation>
    <scope>NUCLEOTIDE SEQUENCE [LARGE SCALE GENOMIC DNA]</scope>
    <source>
        <strain evidence="7 8">4213-co</strain>
    </source>
</reference>
<dbReference type="InterPro" id="IPR006656">
    <property type="entry name" value="Mopterin_OxRdtase"/>
</dbReference>
<dbReference type="InterPro" id="IPR006657">
    <property type="entry name" value="MoPterin_dinucl-bd_dom"/>
</dbReference>
<evidence type="ECO:0000256" key="4">
    <source>
        <dbReference type="ARBA" id="ARBA00023014"/>
    </source>
</evidence>
<dbReference type="Gene3D" id="2.40.40.20">
    <property type="match status" value="1"/>
</dbReference>
<keyword evidence="4" id="KW-0411">Iron-sulfur</keyword>
<dbReference type="Pfam" id="PF00384">
    <property type="entry name" value="Molybdopterin"/>
    <property type="match status" value="1"/>
</dbReference>